<evidence type="ECO:0000256" key="2">
    <source>
        <dbReference type="ARBA" id="ARBA00022679"/>
    </source>
</evidence>
<dbReference type="InterPro" id="IPR037143">
    <property type="entry name" value="4-PPantetheinyl_Trfase_dom_sf"/>
</dbReference>
<dbReference type="Gene3D" id="3.90.470.20">
    <property type="entry name" value="4'-phosphopantetheinyl transferase domain"/>
    <property type="match status" value="2"/>
</dbReference>
<dbReference type="Pfam" id="PF22624">
    <property type="entry name" value="AASDHPPT_N"/>
    <property type="match status" value="1"/>
</dbReference>
<dbReference type="PANTHER" id="PTHR12215">
    <property type="entry name" value="PHOSPHOPANTETHEINE TRANSFERASE"/>
    <property type="match status" value="1"/>
</dbReference>
<evidence type="ECO:0000256" key="1">
    <source>
        <dbReference type="ARBA" id="ARBA00010990"/>
    </source>
</evidence>
<name>A0A6H2GTK7_9BACL</name>
<dbReference type="GO" id="GO:0000287">
    <property type="term" value="F:magnesium ion binding"/>
    <property type="evidence" value="ECO:0007669"/>
    <property type="project" value="InterPro"/>
</dbReference>
<reference evidence="5 6" key="1">
    <citation type="submission" date="2020-04" db="EMBL/GenBank/DDBJ databases">
        <title>Novel Paenibacillus strain UniB2 isolated from commercial digestive syrup.</title>
        <authorList>
            <person name="Thorat V."/>
            <person name="Kirdat K."/>
            <person name="Tiwarekar B."/>
            <person name="Yadav A."/>
        </authorList>
    </citation>
    <scope>NUCLEOTIDE SEQUENCE [LARGE SCALE GENOMIC DNA]</scope>
    <source>
        <strain evidence="5 6">UniB2</strain>
    </source>
</reference>
<dbReference type="KEGG" id="palr:HGI30_03730"/>
<dbReference type="InterPro" id="IPR008278">
    <property type="entry name" value="4-PPantetheinyl_Trfase_dom"/>
</dbReference>
<dbReference type="InterPro" id="IPR055066">
    <property type="entry name" value="AASDHPPT_N"/>
</dbReference>
<organism evidence="5 6">
    <name type="scientific">Paenibacillus albicereus</name>
    <dbReference type="NCBI Taxonomy" id="2726185"/>
    <lineage>
        <taxon>Bacteria</taxon>
        <taxon>Bacillati</taxon>
        <taxon>Bacillota</taxon>
        <taxon>Bacilli</taxon>
        <taxon>Bacillales</taxon>
        <taxon>Paenibacillaceae</taxon>
        <taxon>Paenibacillus</taxon>
    </lineage>
</organism>
<dbReference type="GO" id="GO:0019878">
    <property type="term" value="P:lysine biosynthetic process via aminoadipic acid"/>
    <property type="evidence" value="ECO:0007669"/>
    <property type="project" value="TreeGrafter"/>
</dbReference>
<dbReference type="GO" id="GO:0005829">
    <property type="term" value="C:cytosol"/>
    <property type="evidence" value="ECO:0007669"/>
    <property type="project" value="TreeGrafter"/>
</dbReference>
<evidence type="ECO:0000259" key="4">
    <source>
        <dbReference type="Pfam" id="PF22624"/>
    </source>
</evidence>
<gene>
    <name evidence="5" type="ORF">HGI30_03730</name>
</gene>
<evidence type="ECO:0000259" key="3">
    <source>
        <dbReference type="Pfam" id="PF01648"/>
    </source>
</evidence>
<evidence type="ECO:0000313" key="5">
    <source>
        <dbReference type="EMBL" id="QJC50763.1"/>
    </source>
</evidence>
<keyword evidence="2 5" id="KW-0808">Transferase</keyword>
<protein>
    <submittedName>
        <fullName evidence="5">4'-phosphopantetheinyl transferase superfamily protein</fullName>
    </submittedName>
</protein>
<proteinExistence type="inferred from homology"/>
<dbReference type="EMBL" id="CP051428">
    <property type="protein sequence ID" value="QJC50763.1"/>
    <property type="molecule type" value="Genomic_DNA"/>
</dbReference>
<evidence type="ECO:0000313" key="6">
    <source>
        <dbReference type="Proteomes" id="UP000502136"/>
    </source>
</evidence>
<dbReference type="AlphaFoldDB" id="A0A6H2GTK7"/>
<dbReference type="SUPFAM" id="SSF56214">
    <property type="entry name" value="4'-phosphopantetheinyl transferase"/>
    <property type="match status" value="2"/>
</dbReference>
<dbReference type="RefSeq" id="WP_168906418.1">
    <property type="nucleotide sequence ID" value="NZ_CP051428.1"/>
</dbReference>
<keyword evidence="6" id="KW-1185">Reference proteome</keyword>
<feature type="domain" description="4'-phosphopantetheinyl transferase N-terminal" evidence="4">
    <location>
        <begin position="26"/>
        <end position="102"/>
    </location>
</feature>
<comment type="similarity">
    <text evidence="1">Belongs to the P-Pant transferase superfamily. Gsp/Sfp/HetI/AcpT family.</text>
</comment>
<dbReference type="GO" id="GO:0008897">
    <property type="term" value="F:holo-[acyl-carrier-protein] synthase activity"/>
    <property type="evidence" value="ECO:0007669"/>
    <property type="project" value="InterPro"/>
</dbReference>
<accession>A0A6H2GTK7</accession>
<dbReference type="Pfam" id="PF01648">
    <property type="entry name" value="ACPS"/>
    <property type="match status" value="1"/>
</dbReference>
<feature type="domain" description="4'-phosphopantetheinyl transferase" evidence="3">
    <location>
        <begin position="106"/>
        <end position="196"/>
    </location>
</feature>
<dbReference type="PANTHER" id="PTHR12215:SF10">
    <property type="entry name" value="L-AMINOADIPATE-SEMIALDEHYDE DEHYDROGENASE-PHOSPHOPANTETHEINYL TRANSFERASE"/>
    <property type="match status" value="1"/>
</dbReference>
<sequence length="233" mass="25619">MDRIAKLWLLPLDDAASREAAQGWPLLSADKQARLLRFRREEDRLRGLWAELLLRSVVCRELGWSNRDISFVFNAYGKPQLAGGSSFHFNVSHSGGWIACLADRQSVGVDVEAHAPVEPALAQACFCEEELAFLNVSSPGSEDWTRRFFRLWTAKESAVKALGKGLSVPLPSFSVLPALVGDGRVALEDGEYRLRELSVDPAYSLAACCSPESVWEGVEIADAESVLAEAGRR</sequence>
<dbReference type="Proteomes" id="UP000502136">
    <property type="component" value="Chromosome"/>
</dbReference>
<dbReference type="InterPro" id="IPR050559">
    <property type="entry name" value="P-Pant_transferase_sf"/>
</dbReference>